<gene>
    <name evidence="1" type="ORF">FKY71_15255</name>
</gene>
<reference evidence="1 2" key="1">
    <citation type="submission" date="2019-06" db="EMBL/GenBank/DDBJ databases">
        <title>Metagenome assembled Genome of Spiribacter salinus SL48-SHIP from the microbial mat of Salt Lake 48 (Novosibirsk region, Russia).</title>
        <authorList>
            <person name="Shipova A."/>
            <person name="Rozanov A.S."/>
            <person name="Bryanskaya A.V."/>
            <person name="Peltek S.E."/>
        </authorList>
    </citation>
    <scope>NUCLEOTIDE SEQUENCE [LARGE SCALE GENOMIC DNA]</scope>
    <source>
        <strain evidence="1">SL48-SHIP-2</strain>
    </source>
</reference>
<dbReference type="AlphaFoldDB" id="A0A540VN44"/>
<accession>A0A540VN44</accession>
<evidence type="ECO:0008006" key="3">
    <source>
        <dbReference type="Google" id="ProtNLM"/>
    </source>
</evidence>
<protein>
    <recommendedName>
        <fullName evidence="3">Helix-turn-helix domain-containing protein</fullName>
    </recommendedName>
</protein>
<organism evidence="1 2">
    <name type="scientific">Spiribacter salinus</name>
    <dbReference type="NCBI Taxonomy" id="1335746"/>
    <lineage>
        <taxon>Bacteria</taxon>
        <taxon>Pseudomonadati</taxon>
        <taxon>Pseudomonadota</taxon>
        <taxon>Gammaproteobacteria</taxon>
        <taxon>Chromatiales</taxon>
        <taxon>Ectothiorhodospiraceae</taxon>
        <taxon>Spiribacter</taxon>
    </lineage>
</organism>
<sequence length="143" mass="16595">MSTRKRGKYYGDRDGRGFTPWPYDCATHWNFHRLSNIAKALLLELMGQWRGRNNGDLTAAWSVLKERGWHSRHTVQRAEAELLETGWIVKTRQGGRNRCNLYALTFLDIDECGGKVEGYRVGERLSYWKLGYNPEKVRSDEAA</sequence>
<dbReference type="Proteomes" id="UP000315400">
    <property type="component" value="Unassembled WGS sequence"/>
</dbReference>
<dbReference type="EMBL" id="VIFK01000265">
    <property type="protein sequence ID" value="TQE98162.1"/>
    <property type="molecule type" value="Genomic_DNA"/>
</dbReference>
<proteinExistence type="predicted"/>
<evidence type="ECO:0000313" key="1">
    <source>
        <dbReference type="EMBL" id="TQE98162.1"/>
    </source>
</evidence>
<comment type="caution">
    <text evidence="1">The sequence shown here is derived from an EMBL/GenBank/DDBJ whole genome shotgun (WGS) entry which is preliminary data.</text>
</comment>
<evidence type="ECO:0000313" key="2">
    <source>
        <dbReference type="Proteomes" id="UP000315400"/>
    </source>
</evidence>
<name>A0A540VN44_9GAMM</name>